<dbReference type="PROSITE" id="PS50198">
    <property type="entry name" value="PPIC_PPIASE_2"/>
    <property type="match status" value="1"/>
</dbReference>
<comment type="catalytic activity">
    <reaction evidence="1">
        <text>[protein]-peptidylproline (omega=180) = [protein]-peptidylproline (omega=0)</text>
        <dbReference type="Rhea" id="RHEA:16237"/>
        <dbReference type="Rhea" id="RHEA-COMP:10747"/>
        <dbReference type="Rhea" id="RHEA-COMP:10748"/>
        <dbReference type="ChEBI" id="CHEBI:83833"/>
        <dbReference type="ChEBI" id="CHEBI:83834"/>
        <dbReference type="EC" id="5.2.1.8"/>
    </reaction>
</comment>
<keyword evidence="3" id="KW-0732">Signal</keyword>
<keyword evidence="7" id="KW-0472">Membrane</keyword>
<evidence type="ECO:0000256" key="5">
    <source>
        <dbReference type="ARBA" id="ARBA00023235"/>
    </source>
</evidence>
<dbReference type="InterPro" id="IPR000297">
    <property type="entry name" value="PPIase_PpiC"/>
</dbReference>
<dbReference type="PANTHER" id="PTHR47245">
    <property type="entry name" value="PEPTIDYLPROLYL ISOMERASE"/>
    <property type="match status" value="1"/>
</dbReference>
<dbReference type="EC" id="5.2.1.8" evidence="2"/>
<dbReference type="EMBL" id="DTGT01000266">
    <property type="protein sequence ID" value="HGH61323.1"/>
    <property type="molecule type" value="Genomic_DNA"/>
</dbReference>
<keyword evidence="5 6" id="KW-0413">Isomerase</keyword>
<evidence type="ECO:0000259" key="8">
    <source>
        <dbReference type="PROSITE" id="PS50198"/>
    </source>
</evidence>
<keyword evidence="4 6" id="KW-0697">Rotamase</keyword>
<dbReference type="PANTHER" id="PTHR47245:SF1">
    <property type="entry name" value="FOLDASE PROTEIN PRSA"/>
    <property type="match status" value="1"/>
</dbReference>
<evidence type="ECO:0000256" key="6">
    <source>
        <dbReference type="PROSITE-ProRule" id="PRU00278"/>
    </source>
</evidence>
<dbReference type="Pfam" id="PF13145">
    <property type="entry name" value="Rotamase_2"/>
    <property type="match status" value="1"/>
</dbReference>
<evidence type="ECO:0000256" key="3">
    <source>
        <dbReference type="ARBA" id="ARBA00022729"/>
    </source>
</evidence>
<organism evidence="9">
    <name type="scientific">Desulfomonile tiedjei</name>
    <dbReference type="NCBI Taxonomy" id="2358"/>
    <lineage>
        <taxon>Bacteria</taxon>
        <taxon>Pseudomonadati</taxon>
        <taxon>Thermodesulfobacteriota</taxon>
        <taxon>Desulfomonilia</taxon>
        <taxon>Desulfomonilales</taxon>
        <taxon>Desulfomonilaceae</taxon>
        <taxon>Desulfomonile</taxon>
    </lineage>
</organism>
<dbReference type="AlphaFoldDB" id="A0A7C4ASF5"/>
<dbReference type="InterPro" id="IPR046357">
    <property type="entry name" value="PPIase_dom_sf"/>
</dbReference>
<dbReference type="InterPro" id="IPR050245">
    <property type="entry name" value="PrsA_foldase"/>
</dbReference>
<dbReference type="SUPFAM" id="SSF109998">
    <property type="entry name" value="Triger factor/SurA peptide-binding domain-like"/>
    <property type="match status" value="1"/>
</dbReference>
<keyword evidence="7" id="KW-0812">Transmembrane</keyword>
<accession>A0A7C4ASF5</accession>
<comment type="caution">
    <text evidence="9">The sequence shown here is derived from an EMBL/GenBank/DDBJ whole genome shotgun (WGS) entry which is preliminary data.</text>
</comment>
<reference evidence="9" key="1">
    <citation type="journal article" date="2020" name="mSystems">
        <title>Genome- and Community-Level Interaction Insights into Carbon Utilization and Element Cycling Functions of Hydrothermarchaeota in Hydrothermal Sediment.</title>
        <authorList>
            <person name="Zhou Z."/>
            <person name="Liu Y."/>
            <person name="Xu W."/>
            <person name="Pan J."/>
            <person name="Luo Z.H."/>
            <person name="Li M."/>
        </authorList>
    </citation>
    <scope>NUCLEOTIDE SEQUENCE [LARGE SCALE GENOMIC DNA]</scope>
    <source>
        <strain evidence="9">SpSt-769</strain>
    </source>
</reference>
<gene>
    <name evidence="9" type="ORF">ENV54_08505</name>
</gene>
<evidence type="ECO:0000256" key="4">
    <source>
        <dbReference type="ARBA" id="ARBA00023110"/>
    </source>
</evidence>
<evidence type="ECO:0000256" key="7">
    <source>
        <dbReference type="SAM" id="Phobius"/>
    </source>
</evidence>
<dbReference type="SUPFAM" id="SSF54534">
    <property type="entry name" value="FKBP-like"/>
    <property type="match status" value="1"/>
</dbReference>
<proteinExistence type="predicted"/>
<name>A0A7C4ASF5_9BACT</name>
<feature type="transmembrane region" description="Helical" evidence="7">
    <location>
        <begin position="35"/>
        <end position="55"/>
    </location>
</feature>
<keyword evidence="7" id="KW-1133">Transmembrane helix</keyword>
<evidence type="ECO:0000256" key="1">
    <source>
        <dbReference type="ARBA" id="ARBA00000971"/>
    </source>
</evidence>
<dbReference type="GO" id="GO:0003755">
    <property type="term" value="F:peptidyl-prolyl cis-trans isomerase activity"/>
    <property type="evidence" value="ECO:0007669"/>
    <property type="project" value="UniProtKB-KW"/>
</dbReference>
<feature type="domain" description="PpiC" evidence="8">
    <location>
        <begin position="170"/>
        <end position="259"/>
    </location>
</feature>
<dbReference type="Gene3D" id="3.10.50.40">
    <property type="match status" value="1"/>
</dbReference>
<protein>
    <recommendedName>
        <fullName evidence="2">peptidylprolyl isomerase</fullName>
        <ecNumber evidence="2">5.2.1.8</ecNumber>
    </recommendedName>
</protein>
<evidence type="ECO:0000313" key="9">
    <source>
        <dbReference type="EMBL" id="HGH61323.1"/>
    </source>
</evidence>
<evidence type="ECO:0000256" key="2">
    <source>
        <dbReference type="ARBA" id="ARBA00013194"/>
    </source>
</evidence>
<sequence>MCYKPVRNVILGKYIKWLSLLVIKEIRQKMKARPVLYLFVTMVVCCVSLLGAAAVCAQNAVLAKIGTLTITEKDLNDLANAIPERYRDLYMSPEARQKTLDYIVNIYVLAAEAEKQNIDKAPEVQKLMDFTKKDLLARIYLDRMSRNLKPPTEEEAKAYYNQYKDQFVTPESVHLHHILVNTEKEAKAVMDRLKKGEKFADIASQVSICPSKSKGGDLGWLPKGSLVPEIEETAFTAKQGVPTGPVKSKFGYHVLLVEDRKPAEEGSFDQAREYILEQLKFQAQQDNYERIAQDLRKKMNVQVFEQATPAPAPTPSGGPK</sequence>
<dbReference type="InterPro" id="IPR027304">
    <property type="entry name" value="Trigger_fact/SurA_dom_sf"/>
</dbReference>